<keyword evidence="3" id="KW-1185">Reference proteome</keyword>
<evidence type="ECO:0000313" key="3">
    <source>
        <dbReference type="Proteomes" id="UP001228044"/>
    </source>
</evidence>
<dbReference type="RefSeq" id="WP_290357589.1">
    <property type="nucleotide sequence ID" value="NZ_JAUHHC010000001.1"/>
</dbReference>
<gene>
    <name evidence="2" type="ORF">QWJ38_03220</name>
</gene>
<accession>A0ABT8DLK4</accession>
<sequence length="609" mass="67819">MKQEKNKASMIWLLGLLGVLAIAPLARAQQQQPADFDAWAEGVAVERMRAEPTGSTFRQYLPPAEQQLLDRQLTPNTPAYRAERIAVARTNLQQLERFERARLTPQQRSSAAVIEWSLRGAIEAEPFADYEFVFNQFRGLHVNLVNFLSQAHPIRNAQDIDNYLARLGQVADRMDSGIARAKDAAGRGFLMPRFITEASLGQFERFLADVPARNVLVVSLEQRAARLSTVTPEARAQAVAAAEKIVAESIIPAFRRAQALLQEQLPRSGMDAGLWRLPGGDKAYAYELRRNTTTDYLPEQIHRLGLAEVARIEGQMDTLLRRLGYRDGSVKDRYEKLEADLQPKGEGDPRPALLARFDTLLRDAEQRARLLFDITPKAPLVVRREPLFTEKTAAAHYSSPAKDGSLPGIFWAPLPGPGYRIADMRTLAYHEGVPGHHFQIALQQETTSLPRYRRDGVFAGGSAFAEGWALYAEQLAAESGWYEEKVGEPAADKGPDIAGRLGQLSAELFRARRLVVDTGLHAMKWTRQQAIDYGIPAHEVDRYVVNPGQACAYKIGQLHILALRGKAQQALGERFSLKAFHSLLLQTGNVPLAVLSQVVDEWVARQAKT</sequence>
<dbReference type="Pfam" id="PF05960">
    <property type="entry name" value="DUF885"/>
    <property type="match status" value="1"/>
</dbReference>
<reference evidence="2 3" key="1">
    <citation type="submission" date="2023-06" db="EMBL/GenBank/DDBJ databases">
        <title>Pelomonas sp. PFR6 16S ribosomal RNA gene Genome sequencing and assembly.</title>
        <authorList>
            <person name="Woo H."/>
        </authorList>
    </citation>
    <scope>NUCLEOTIDE SEQUENCE [LARGE SCALE GENOMIC DNA]</scope>
    <source>
        <strain evidence="2 3">PFR6</strain>
    </source>
</reference>
<comment type="caution">
    <text evidence="2">The sequence shown here is derived from an EMBL/GenBank/DDBJ whole genome shotgun (WGS) entry which is preliminary data.</text>
</comment>
<protein>
    <submittedName>
        <fullName evidence="2">DUF885 domain-containing protein</fullName>
    </submittedName>
</protein>
<keyword evidence="1" id="KW-0732">Signal</keyword>
<organism evidence="2 3">
    <name type="scientific">Roseateles violae</name>
    <dbReference type="NCBI Taxonomy" id="3058042"/>
    <lineage>
        <taxon>Bacteria</taxon>
        <taxon>Pseudomonadati</taxon>
        <taxon>Pseudomonadota</taxon>
        <taxon>Betaproteobacteria</taxon>
        <taxon>Burkholderiales</taxon>
        <taxon>Sphaerotilaceae</taxon>
        <taxon>Roseateles</taxon>
    </lineage>
</organism>
<evidence type="ECO:0000313" key="2">
    <source>
        <dbReference type="EMBL" id="MDN3919285.1"/>
    </source>
</evidence>
<evidence type="ECO:0000256" key="1">
    <source>
        <dbReference type="SAM" id="SignalP"/>
    </source>
</evidence>
<dbReference type="PANTHER" id="PTHR33361">
    <property type="entry name" value="GLR0591 PROTEIN"/>
    <property type="match status" value="1"/>
</dbReference>
<dbReference type="EMBL" id="JAUHHC010000001">
    <property type="protein sequence ID" value="MDN3919285.1"/>
    <property type="molecule type" value="Genomic_DNA"/>
</dbReference>
<dbReference type="Proteomes" id="UP001228044">
    <property type="component" value="Unassembled WGS sequence"/>
</dbReference>
<dbReference type="PANTHER" id="PTHR33361:SF2">
    <property type="entry name" value="DUF885 DOMAIN-CONTAINING PROTEIN"/>
    <property type="match status" value="1"/>
</dbReference>
<name>A0ABT8DLK4_9BURK</name>
<proteinExistence type="predicted"/>
<feature type="signal peptide" evidence="1">
    <location>
        <begin position="1"/>
        <end position="28"/>
    </location>
</feature>
<dbReference type="InterPro" id="IPR010281">
    <property type="entry name" value="DUF885"/>
</dbReference>
<feature type="chain" id="PRO_5047492639" evidence="1">
    <location>
        <begin position="29"/>
        <end position="609"/>
    </location>
</feature>